<dbReference type="SFLD" id="SFLDS00029">
    <property type="entry name" value="Radical_SAM"/>
    <property type="match status" value="1"/>
</dbReference>
<comment type="caution">
    <text evidence="8">The sequence shown here is derived from an EMBL/GenBank/DDBJ whole genome shotgun (WGS) entry which is preliminary data.</text>
</comment>
<dbReference type="SFLD" id="SFLDG01384">
    <property type="entry name" value="thioether_bond_formation_requi"/>
    <property type="match status" value="1"/>
</dbReference>
<evidence type="ECO:0000313" key="8">
    <source>
        <dbReference type="EMBL" id="HCQ40680.1"/>
    </source>
</evidence>
<dbReference type="InterPro" id="IPR058240">
    <property type="entry name" value="rSAM_sf"/>
</dbReference>
<name>A0A656PPE7_UNCKA</name>
<dbReference type="Proteomes" id="UP000262056">
    <property type="component" value="Unassembled WGS sequence"/>
</dbReference>
<dbReference type="CDD" id="cd01335">
    <property type="entry name" value="Radical_SAM"/>
    <property type="match status" value="1"/>
</dbReference>
<keyword evidence="3" id="KW-0949">S-adenosyl-L-methionine</keyword>
<organism evidence="8 9">
    <name type="scientific">candidate division WWE3 bacterium</name>
    <dbReference type="NCBI Taxonomy" id="2053526"/>
    <lineage>
        <taxon>Bacteria</taxon>
        <taxon>Katanobacteria</taxon>
    </lineage>
</organism>
<dbReference type="SFLD" id="SFLDG01386">
    <property type="entry name" value="main_SPASM_domain-containing"/>
    <property type="match status" value="1"/>
</dbReference>
<dbReference type="GO" id="GO:0016491">
    <property type="term" value="F:oxidoreductase activity"/>
    <property type="evidence" value="ECO:0007669"/>
    <property type="project" value="InterPro"/>
</dbReference>
<comment type="cofactor">
    <cofactor evidence="1">
        <name>[4Fe-4S] cluster</name>
        <dbReference type="ChEBI" id="CHEBI:49883"/>
    </cofactor>
</comment>
<evidence type="ECO:0000256" key="5">
    <source>
        <dbReference type="ARBA" id="ARBA00023004"/>
    </source>
</evidence>
<dbReference type="InterPro" id="IPR013785">
    <property type="entry name" value="Aldolase_TIM"/>
</dbReference>
<dbReference type="Pfam" id="PF04055">
    <property type="entry name" value="Radical_SAM"/>
    <property type="match status" value="1"/>
</dbReference>
<proteinExistence type="predicted"/>
<evidence type="ECO:0000256" key="1">
    <source>
        <dbReference type="ARBA" id="ARBA00001966"/>
    </source>
</evidence>
<keyword evidence="5" id="KW-0408">Iron</keyword>
<reference evidence="8 9" key="1">
    <citation type="journal article" date="2018" name="Nat. Biotechnol.">
        <title>A standardized bacterial taxonomy based on genome phylogeny substantially revises the tree of life.</title>
        <authorList>
            <person name="Parks D.H."/>
            <person name="Chuvochina M."/>
            <person name="Waite D.W."/>
            <person name="Rinke C."/>
            <person name="Skarshewski A."/>
            <person name="Chaumeil P.A."/>
            <person name="Hugenholtz P."/>
        </authorList>
    </citation>
    <scope>NUCLEOTIDE SEQUENCE [LARGE SCALE GENOMIC DNA]</scope>
    <source>
        <strain evidence="8">UBA12021</strain>
    </source>
</reference>
<dbReference type="InterPro" id="IPR023867">
    <property type="entry name" value="Sulphatase_maturase_rSAM"/>
</dbReference>
<evidence type="ECO:0000256" key="4">
    <source>
        <dbReference type="ARBA" id="ARBA00022723"/>
    </source>
</evidence>
<evidence type="ECO:0000256" key="6">
    <source>
        <dbReference type="ARBA" id="ARBA00023014"/>
    </source>
</evidence>
<evidence type="ECO:0000256" key="2">
    <source>
        <dbReference type="ARBA" id="ARBA00022485"/>
    </source>
</evidence>
<dbReference type="InterPro" id="IPR007197">
    <property type="entry name" value="rSAM"/>
</dbReference>
<dbReference type="GO" id="GO:0051539">
    <property type="term" value="F:4 iron, 4 sulfur cluster binding"/>
    <property type="evidence" value="ECO:0007669"/>
    <property type="project" value="UniProtKB-KW"/>
</dbReference>
<protein>
    <submittedName>
        <fullName evidence="8">Radical SAM/SPASM domain-containing protein</fullName>
    </submittedName>
</protein>
<dbReference type="PROSITE" id="PS01305">
    <property type="entry name" value="MOAA_NIFB_PQQE"/>
    <property type="match status" value="1"/>
</dbReference>
<keyword evidence="6" id="KW-0411">Iron-sulfur</keyword>
<dbReference type="Gene3D" id="3.20.20.70">
    <property type="entry name" value="Aldolase class I"/>
    <property type="match status" value="1"/>
</dbReference>
<evidence type="ECO:0000313" key="9">
    <source>
        <dbReference type="Proteomes" id="UP000262056"/>
    </source>
</evidence>
<keyword evidence="2" id="KW-0004">4Fe-4S</keyword>
<dbReference type="InterPro" id="IPR000385">
    <property type="entry name" value="MoaA_NifB_PqqE_Fe-S-bd_CS"/>
</dbReference>
<sequence>MTDLTYQGLLLDMSGHIKLNLQNGEAVIYSPYGSGKAFVLSDAALYVYEQLANGLTLQEILQSRDDTDWEESLHAIIQFLLEEGLFGKKVPKQEKAKARRAKSVALWIHVTDACNLRCEYCYVHKGKRRLTKEACDAIVTALHNDVEAQQVKEVELKFAGGEPLIYTEIIAYLVDQTKAKLEPLGVKVRLAIITNGTLVTEAKAHFLNEKGFSVMVSLDGLGSYNDARKYADGRPSVEHVLQGIETLILAGIKPTILTTISDKNVDGLWELMQYVRGKGLTLSLSLSRDYEHGVGLTMNVDHVTSKMVAFLEQVSLLPDNELPRLSFNGIQFDGSRTRICGGGSNYFAVDPEANVCFCQMTVDKPLGRALDRGGILPFATHVETLGRDGVCGECLWRHVCCGGCAVLALSANTLGEPSVMCELMKGVLPAILVYEGRKIRRKEVRQT</sequence>
<dbReference type="SUPFAM" id="SSF102114">
    <property type="entry name" value="Radical SAM enzymes"/>
    <property type="match status" value="1"/>
</dbReference>
<gene>
    <name evidence="8" type="ORF">DIU24_03150</name>
</gene>
<dbReference type="PANTHER" id="PTHR43273:SF8">
    <property type="entry name" value="RADICAL SAM DOMAIN PROTEIN"/>
    <property type="match status" value="1"/>
</dbReference>
<feature type="domain" description="Radical SAM core" evidence="7">
    <location>
        <begin position="109"/>
        <end position="273"/>
    </location>
</feature>
<accession>A0A656PPE7</accession>
<dbReference type="PANTHER" id="PTHR43273">
    <property type="entry name" value="ANAEROBIC SULFATASE-MATURATING ENZYME HOMOLOG ASLB-RELATED"/>
    <property type="match status" value="1"/>
</dbReference>
<evidence type="ECO:0000256" key="3">
    <source>
        <dbReference type="ARBA" id="ARBA00022691"/>
    </source>
</evidence>
<evidence type="ECO:0000259" key="7">
    <source>
        <dbReference type="Pfam" id="PF04055"/>
    </source>
</evidence>
<dbReference type="EMBL" id="DQFB01000004">
    <property type="protein sequence ID" value="HCQ40680.1"/>
    <property type="molecule type" value="Genomic_DNA"/>
</dbReference>
<keyword evidence="4" id="KW-0479">Metal-binding</keyword>
<dbReference type="SFLD" id="SFLDG01067">
    <property type="entry name" value="SPASM/twitch_domain_containing"/>
    <property type="match status" value="1"/>
</dbReference>
<dbReference type="GO" id="GO:0046872">
    <property type="term" value="F:metal ion binding"/>
    <property type="evidence" value="ECO:0007669"/>
    <property type="project" value="UniProtKB-KW"/>
</dbReference>
<dbReference type="AlphaFoldDB" id="A0A656PPE7"/>